<dbReference type="GO" id="GO:0006508">
    <property type="term" value="P:proteolysis"/>
    <property type="evidence" value="ECO:0007669"/>
    <property type="project" value="UniProtKB-KW"/>
</dbReference>
<dbReference type="EMBL" id="PIQH01000001">
    <property type="protein sequence ID" value="RUO81207.1"/>
    <property type="molecule type" value="Genomic_DNA"/>
</dbReference>
<evidence type="ECO:0000256" key="5">
    <source>
        <dbReference type="ARBA" id="ARBA00022801"/>
    </source>
</evidence>
<comment type="caution">
    <text evidence="9">The sequence shown here is derived from an EMBL/GenBank/DDBJ whole genome shotgun (WGS) entry which is preliminary data.</text>
</comment>
<dbReference type="FunFam" id="3.40.630.10:FF:000088">
    <property type="entry name" value="Peptidase M20"/>
    <property type="match status" value="1"/>
</dbReference>
<dbReference type="PANTHER" id="PTHR12147:SF56">
    <property type="entry name" value="AMINOPEPTIDASE YDR415C-RELATED"/>
    <property type="match status" value="1"/>
</dbReference>
<evidence type="ECO:0000256" key="3">
    <source>
        <dbReference type="ARBA" id="ARBA00022723"/>
    </source>
</evidence>
<keyword evidence="10" id="KW-1185">Reference proteome</keyword>
<sequence>MKKTLLSLAAIALLSACGAEQASSGPAAKADLTDTAFNPNFSDYLKTLSSDEFGGREPASKGGELTVSFIENYFKEWGLQPYNQETGSYRQEVPLMKLIPYKVSALTAQAGDQSLTFNYRTEMTAWTPKTDKKVTLEGSDIVFVGYGIVAPEYHWNDYAGLDVKGKTVVMLVNDPGYATGNDKLFNGNAMTYYGRWTYKYEEAMRQGAKAAFVIHETGPAGYGWGVVAGGSPVRFALNKGDQADANLAVEGWITADAADQMFKHIGSSLAQMKAKALEKGFQATPLNLTANMTIDNKVEFLSSNNVVGFIKGSKHPEQHVLYVAHWDHLGTDPIRADDPIYNGAQDNATGTAGLMAIAEKFAKAPQPERSIVFVAVTAEEQGLLGSEWYANHPMLPLGKAVAGINMDVLNVYGPMRDMVMVGYGNSELDDIVQPYLAEQGRYLRPEPTPEKGFFYRSDHFNFAKKGVPMLYAEGGIEHVTKGKEYGEKMHEEYINVAYHKPADEYDPNWDLRGAQQDLAVYYAVGRELANSEKWPAWTPGNEFEAIRQQSAEMRDGK</sequence>
<evidence type="ECO:0000313" key="9">
    <source>
        <dbReference type="EMBL" id="RUO81207.1"/>
    </source>
</evidence>
<dbReference type="Proteomes" id="UP000287996">
    <property type="component" value="Unassembled WGS sequence"/>
</dbReference>
<dbReference type="GO" id="GO:0046872">
    <property type="term" value="F:metal ion binding"/>
    <property type="evidence" value="ECO:0007669"/>
    <property type="project" value="UniProtKB-KW"/>
</dbReference>
<feature type="domain" description="Peptidase M28" evidence="8">
    <location>
        <begin position="305"/>
        <end position="521"/>
    </location>
</feature>
<name>A0A432ZTG8_9GAMM</name>
<keyword evidence="5" id="KW-0378">Hydrolase</keyword>
<protein>
    <submittedName>
        <fullName evidence="9">Peptidase M28</fullName>
    </submittedName>
</protein>
<keyword evidence="2" id="KW-0645">Protease</keyword>
<keyword evidence="3" id="KW-0479">Metal-binding</keyword>
<keyword evidence="4 7" id="KW-0732">Signal</keyword>
<gene>
    <name evidence="9" type="ORF">CWI84_00100</name>
</gene>
<dbReference type="AlphaFoldDB" id="A0A432ZTG8"/>
<dbReference type="CDD" id="cd05660">
    <property type="entry name" value="M28_like_PA"/>
    <property type="match status" value="1"/>
</dbReference>
<dbReference type="GO" id="GO:0004177">
    <property type="term" value="F:aminopeptidase activity"/>
    <property type="evidence" value="ECO:0007669"/>
    <property type="project" value="UniProtKB-KW"/>
</dbReference>
<dbReference type="SUPFAM" id="SSF53187">
    <property type="entry name" value="Zn-dependent exopeptidases"/>
    <property type="match status" value="1"/>
</dbReference>
<proteinExistence type="predicted"/>
<evidence type="ECO:0000259" key="8">
    <source>
        <dbReference type="Pfam" id="PF04389"/>
    </source>
</evidence>
<evidence type="ECO:0000256" key="1">
    <source>
        <dbReference type="ARBA" id="ARBA00022438"/>
    </source>
</evidence>
<dbReference type="Gene3D" id="3.50.30.30">
    <property type="match status" value="1"/>
</dbReference>
<dbReference type="PANTHER" id="PTHR12147">
    <property type="entry name" value="METALLOPEPTIDASE M28 FAMILY MEMBER"/>
    <property type="match status" value="1"/>
</dbReference>
<dbReference type="PROSITE" id="PS51257">
    <property type="entry name" value="PROKAR_LIPOPROTEIN"/>
    <property type="match status" value="1"/>
</dbReference>
<accession>A0A432ZTG8</accession>
<dbReference type="Gene3D" id="3.40.630.10">
    <property type="entry name" value="Zn peptidases"/>
    <property type="match status" value="1"/>
</dbReference>
<dbReference type="InterPro" id="IPR007484">
    <property type="entry name" value="Peptidase_M28"/>
</dbReference>
<evidence type="ECO:0000256" key="4">
    <source>
        <dbReference type="ARBA" id="ARBA00022729"/>
    </source>
</evidence>
<evidence type="ECO:0000313" key="10">
    <source>
        <dbReference type="Proteomes" id="UP000287996"/>
    </source>
</evidence>
<dbReference type="OrthoDB" id="9778250at2"/>
<keyword evidence="6" id="KW-0862">Zinc</keyword>
<reference evidence="9 10" key="1">
    <citation type="journal article" date="2011" name="Front. Microbiol.">
        <title>Genomic signatures of strain selection and enhancement in Bacillus atrophaeus var. globigii, a historical biowarfare simulant.</title>
        <authorList>
            <person name="Gibbons H.S."/>
            <person name="Broomall S.M."/>
            <person name="McNew L.A."/>
            <person name="Daligault H."/>
            <person name="Chapman C."/>
            <person name="Bruce D."/>
            <person name="Karavis M."/>
            <person name="Krepps M."/>
            <person name="McGregor P.A."/>
            <person name="Hong C."/>
            <person name="Park K.H."/>
            <person name="Akmal A."/>
            <person name="Feldman A."/>
            <person name="Lin J.S."/>
            <person name="Chang W.E."/>
            <person name="Higgs B.W."/>
            <person name="Demirev P."/>
            <person name="Lindquist J."/>
            <person name="Liem A."/>
            <person name="Fochler E."/>
            <person name="Read T.D."/>
            <person name="Tapia R."/>
            <person name="Johnson S."/>
            <person name="Bishop-Lilly K.A."/>
            <person name="Detter C."/>
            <person name="Han C."/>
            <person name="Sozhamannan S."/>
            <person name="Rosenzweig C.N."/>
            <person name="Skowronski E.W."/>
        </authorList>
    </citation>
    <scope>NUCLEOTIDE SEQUENCE [LARGE SCALE GENOMIC DNA]</scope>
    <source>
        <strain evidence="9 10">CC-PW-9</strain>
    </source>
</reference>
<dbReference type="Pfam" id="PF04389">
    <property type="entry name" value="Peptidase_M28"/>
    <property type="match status" value="1"/>
</dbReference>
<dbReference type="RefSeq" id="WP_126840554.1">
    <property type="nucleotide sequence ID" value="NZ_PIQH01000001.1"/>
</dbReference>
<dbReference type="GO" id="GO:0008235">
    <property type="term" value="F:metalloexopeptidase activity"/>
    <property type="evidence" value="ECO:0007669"/>
    <property type="project" value="InterPro"/>
</dbReference>
<evidence type="ECO:0000256" key="2">
    <source>
        <dbReference type="ARBA" id="ARBA00022670"/>
    </source>
</evidence>
<feature type="chain" id="PRO_5019159034" evidence="7">
    <location>
        <begin position="23"/>
        <end position="557"/>
    </location>
</feature>
<evidence type="ECO:0000256" key="6">
    <source>
        <dbReference type="ARBA" id="ARBA00022833"/>
    </source>
</evidence>
<feature type="signal peptide" evidence="7">
    <location>
        <begin position="1"/>
        <end position="22"/>
    </location>
</feature>
<dbReference type="InterPro" id="IPR045175">
    <property type="entry name" value="M28_fam"/>
</dbReference>
<evidence type="ECO:0000256" key="7">
    <source>
        <dbReference type="SAM" id="SignalP"/>
    </source>
</evidence>
<keyword evidence="1" id="KW-0031">Aminopeptidase</keyword>
<organism evidence="9 10">
    <name type="scientific">Idiomarina tyrosinivorans</name>
    <dbReference type="NCBI Taxonomy" id="1445662"/>
    <lineage>
        <taxon>Bacteria</taxon>
        <taxon>Pseudomonadati</taxon>
        <taxon>Pseudomonadota</taxon>
        <taxon>Gammaproteobacteria</taxon>
        <taxon>Alteromonadales</taxon>
        <taxon>Idiomarinaceae</taxon>
        <taxon>Idiomarina</taxon>
    </lineage>
</organism>